<protein>
    <submittedName>
        <fullName evidence="1">Uncharacterized protein</fullName>
    </submittedName>
</protein>
<reference evidence="1" key="1">
    <citation type="journal article" date="2022" name="Res Sq">
        <title>Evolution of multicellular longitudinally dividing oral cavity symbionts (Neisseriaceae).</title>
        <authorList>
            <person name="Nyongesa S."/>
            <person name="Weber P."/>
            <person name="Bernet E."/>
            <person name="Pullido F."/>
            <person name="Nieckarz M."/>
            <person name="Delaby M."/>
            <person name="Nieves C."/>
            <person name="Viehboeck T."/>
            <person name="Krause N."/>
            <person name="Rivera-Millot A."/>
            <person name="Nakamura A."/>
            <person name="Vischer N."/>
            <person name="VanNieuwenhze M."/>
            <person name="Brun Y."/>
            <person name="Cava F."/>
            <person name="Bulgheresi S."/>
            <person name="Veyrier F."/>
        </authorList>
    </citation>
    <scope>NUCLEOTIDE SEQUENCE</scope>
    <source>
        <strain evidence="1">17694</strain>
    </source>
</reference>
<evidence type="ECO:0000313" key="2">
    <source>
        <dbReference type="Proteomes" id="UP000831534"/>
    </source>
</evidence>
<reference evidence="1" key="2">
    <citation type="submission" date="2024-09" db="EMBL/GenBank/DDBJ databases">
        <authorList>
            <person name="Veyrier F.J."/>
        </authorList>
    </citation>
    <scope>NUCLEOTIDE SEQUENCE</scope>
    <source>
        <strain evidence="1">17694</strain>
    </source>
</reference>
<dbReference type="Proteomes" id="UP000831534">
    <property type="component" value="Chromosome"/>
</dbReference>
<proteinExistence type="predicted"/>
<keyword evidence="2" id="KW-1185">Reference proteome</keyword>
<gene>
    <name evidence="1" type="ORF">LVJ77_04150</name>
</gene>
<dbReference type="RefSeq" id="WP_027009405.1">
    <property type="nucleotide sequence ID" value="NZ_CP091521.1"/>
</dbReference>
<sequence>MKIISKYKDFYDYLVGMYGQDPVLVYDRRDGSDAAALTPPAPEQEARSGACVRHALLCVGDECVHLFVGRNQVFSHWNLLDAEDFFELGKLYHYCVGMGEPLEPLAFQNGERYVLLSDLHESWQNLRGENVRAAPEFARLFGAENADVPVLLWQGEAVRRGRYANEVAATVWCNPCLQRLGVYLDADWVWRTLSQFLSDVRARSEMRHEAPDRDKIVNKGFDERVSFRPKMRK</sequence>
<dbReference type="KEGG" id="ckh:LVJ77_04150"/>
<dbReference type="AlphaFoldDB" id="A0A8T9MUQ6"/>
<organism evidence="1 2">
    <name type="scientific">Conchiformibius kuhniae</name>
    <dbReference type="NCBI Taxonomy" id="211502"/>
    <lineage>
        <taxon>Bacteria</taxon>
        <taxon>Pseudomonadati</taxon>
        <taxon>Pseudomonadota</taxon>
        <taxon>Betaproteobacteria</taxon>
        <taxon>Neisseriales</taxon>
        <taxon>Neisseriaceae</taxon>
        <taxon>Conchiformibius</taxon>
    </lineage>
</organism>
<evidence type="ECO:0000313" key="1">
    <source>
        <dbReference type="EMBL" id="UOP05387.1"/>
    </source>
</evidence>
<dbReference type="EMBL" id="CP091521">
    <property type="protein sequence ID" value="UOP05387.1"/>
    <property type="molecule type" value="Genomic_DNA"/>
</dbReference>
<accession>A0A8T9MUQ6</accession>
<name>A0A8T9MUQ6_9NEIS</name>